<sequence>YPLGDNRQTQTSIQRLSNVCRVYTNLYPDTSIHQCCSSTPSRRISPITVPFAMDSHIAAAFVDIVLYLVSSRTKSDYEYRPHTYMSRKAPECVFIEPGICDDIVVSDRIRFDDTAFPPSPNRQILRSIESHVD</sequence>
<gene>
    <name evidence="1" type="ORF">TPAB3V08_LOCUS9859</name>
</gene>
<accession>A0ABN7P4X0</accession>
<protein>
    <submittedName>
        <fullName evidence="1">Uncharacterized protein</fullName>
    </submittedName>
</protein>
<reference evidence="1" key="1">
    <citation type="submission" date="2021-03" db="EMBL/GenBank/DDBJ databases">
        <authorList>
            <person name="Tran Van P."/>
        </authorList>
    </citation>
    <scope>NUCLEOTIDE SEQUENCE</scope>
</reference>
<feature type="non-terminal residue" evidence="1">
    <location>
        <position position="1"/>
    </location>
</feature>
<dbReference type="Proteomes" id="UP001153148">
    <property type="component" value="Unassembled WGS sequence"/>
</dbReference>
<dbReference type="EMBL" id="CAJPIN010023122">
    <property type="protein sequence ID" value="CAG2062911.1"/>
    <property type="molecule type" value="Genomic_DNA"/>
</dbReference>
<evidence type="ECO:0000313" key="1">
    <source>
        <dbReference type="EMBL" id="CAG2062911.1"/>
    </source>
</evidence>
<evidence type="ECO:0000313" key="2">
    <source>
        <dbReference type="Proteomes" id="UP001153148"/>
    </source>
</evidence>
<keyword evidence="2" id="KW-1185">Reference proteome</keyword>
<comment type="caution">
    <text evidence="1">The sequence shown here is derived from an EMBL/GenBank/DDBJ whole genome shotgun (WGS) entry which is preliminary data.</text>
</comment>
<name>A0ABN7P4X0_TIMPD</name>
<organism evidence="1 2">
    <name type="scientific">Timema podura</name>
    <name type="common">Walking stick</name>
    <dbReference type="NCBI Taxonomy" id="61482"/>
    <lineage>
        <taxon>Eukaryota</taxon>
        <taxon>Metazoa</taxon>
        <taxon>Ecdysozoa</taxon>
        <taxon>Arthropoda</taxon>
        <taxon>Hexapoda</taxon>
        <taxon>Insecta</taxon>
        <taxon>Pterygota</taxon>
        <taxon>Neoptera</taxon>
        <taxon>Polyneoptera</taxon>
        <taxon>Phasmatodea</taxon>
        <taxon>Timematodea</taxon>
        <taxon>Timematoidea</taxon>
        <taxon>Timematidae</taxon>
        <taxon>Timema</taxon>
    </lineage>
</organism>
<proteinExistence type="predicted"/>